<evidence type="ECO:0000259" key="5">
    <source>
        <dbReference type="Pfam" id="PF00703"/>
    </source>
</evidence>
<dbReference type="PANTHER" id="PTHR42732:SF1">
    <property type="entry name" value="BETA-MANNOSIDASE"/>
    <property type="match status" value="1"/>
</dbReference>
<dbReference type="InterPro" id="IPR017853">
    <property type="entry name" value="GH"/>
</dbReference>
<proteinExistence type="inferred from homology"/>
<dbReference type="InterPro" id="IPR006101">
    <property type="entry name" value="Glyco_hydro_2"/>
</dbReference>
<dbReference type="PRINTS" id="PR00132">
    <property type="entry name" value="GLHYDRLASE2"/>
</dbReference>
<evidence type="ECO:0000259" key="8">
    <source>
        <dbReference type="Pfam" id="PF16355"/>
    </source>
</evidence>
<feature type="domain" description="Glycoside hydrolase family 2 catalytic" evidence="6">
    <location>
        <begin position="326"/>
        <end position="474"/>
    </location>
</feature>
<evidence type="ECO:0000256" key="1">
    <source>
        <dbReference type="ARBA" id="ARBA00007401"/>
    </source>
</evidence>
<dbReference type="SUPFAM" id="SSF49303">
    <property type="entry name" value="beta-Galactosidase/glucuronidase domain"/>
    <property type="match status" value="1"/>
</dbReference>
<name>A0A7W9AHV0_9SPHN</name>
<reference evidence="10 11" key="1">
    <citation type="submission" date="2020-08" db="EMBL/GenBank/DDBJ databases">
        <title>Genomic Encyclopedia of Type Strains, Phase IV (KMG-IV): sequencing the most valuable type-strain genomes for metagenomic binning, comparative biology and taxonomic classification.</title>
        <authorList>
            <person name="Goeker M."/>
        </authorList>
    </citation>
    <scope>NUCLEOTIDE SEQUENCE [LARGE SCALE GENOMIC DNA]</scope>
    <source>
        <strain evidence="10 11">DSM 25079</strain>
    </source>
</reference>
<dbReference type="InterPro" id="IPR006102">
    <property type="entry name" value="Ig-like_GH2"/>
</dbReference>
<dbReference type="InterPro" id="IPR006104">
    <property type="entry name" value="Glyco_hydro_2_N"/>
</dbReference>
<evidence type="ECO:0000259" key="7">
    <source>
        <dbReference type="Pfam" id="PF02837"/>
    </source>
</evidence>
<comment type="caution">
    <text evidence="10">The sequence shown here is derived from an EMBL/GenBank/DDBJ whole genome shotgun (WGS) entry which is preliminary data.</text>
</comment>
<feature type="domain" description="Glycosyl hydrolases family 2 sugar binding" evidence="7">
    <location>
        <begin position="113"/>
        <end position="207"/>
    </location>
</feature>
<dbReference type="Pfam" id="PF02837">
    <property type="entry name" value="Glyco_hydro_2_N"/>
    <property type="match status" value="1"/>
</dbReference>
<keyword evidence="3 10" id="KW-0326">Glycosidase</keyword>
<comment type="similarity">
    <text evidence="1">Belongs to the glycosyl hydrolase 2 family.</text>
</comment>
<sequence>MTISGTRFETDRRTAMTLATGAVMLPLIPSSSLHAAVPSPAPLGLGRQQPFDSDWRFLRSAGEGFEAPDLDDKAWRSVDLPHDWSIEDVPGEASPRQVGPFTRDSVGGAATGFTVGGEGWYRKHFRLAALPADCRVEIEFDGVYMLSDVWLNGKNLGSHVHGYTPFSFDLTPHLRRDGDNVLAVRVRNLGKNSRWYSGSGIYREVRISILPTPARIAHWGVAAWTRRIADGQASIDVTTQTDNATADLMLTTRLRTDKGRIVAESTSPASGAVEQELTVKSPTLWSPDKPHLYTLESELKRGKTVVDRVSQPFGIRIVTMDAANGMKINDTPIKLRGACIHHDNGLLGAMAFSDADERRVRLLKARGFNAVRSSHNPASASFRSACDRLGMFLIEEAFDMWHVAKLKDDYSNYIAQDWENALAAMVKSARNSPSVIMWSIGNEVPDRSSPEGLEWCWKFSNAIKTMDPTRPITAGLNGVLGAPVIASEKTARPGFAGKTDDASTIFLDVPGYNYRLTDIEAEQKVHPERVIYASETFPVDAYDYQALLERAPYFMGEFVWTAMDYLGEAGCGATARVKANVPFYLAQYPWMNAWCGDIDLIGQQKPQSLVRDVIWGLSPVALLVQRPIPEGMKEFIAPWGWRDELPSWTWPDAAGKPMAVRIYSLGDKVELRLNGASMGTKSLTPQDKAIAEFQIAYASGTLEAIAYRNGKEIGRQRLETVSAPARLHVTAEKPARRADRQGLSYVAIEVHDAQGRIIPEAELPVQLVVNGPAALIGFGSASPFAVGSFQSDSAKTFRGRALAIVRGTGGKGSVRLEARTEGLAGGAATLRLG</sequence>
<dbReference type="AlphaFoldDB" id="A0A7W9AHV0"/>
<dbReference type="Gene3D" id="3.20.20.80">
    <property type="entry name" value="Glycosidases"/>
    <property type="match status" value="1"/>
</dbReference>
<dbReference type="SUPFAM" id="SSF49785">
    <property type="entry name" value="Galactose-binding domain-like"/>
    <property type="match status" value="1"/>
</dbReference>
<keyword evidence="4" id="KW-0732">Signal</keyword>
<gene>
    <name evidence="10" type="ORF">FHS49_001991</name>
</gene>
<feature type="signal peptide" evidence="4">
    <location>
        <begin position="1"/>
        <end position="35"/>
    </location>
</feature>
<dbReference type="InterPro" id="IPR013783">
    <property type="entry name" value="Ig-like_fold"/>
</dbReference>
<evidence type="ECO:0000256" key="3">
    <source>
        <dbReference type="ARBA" id="ARBA00023295"/>
    </source>
</evidence>
<keyword evidence="2 10" id="KW-0378">Hydrolase</keyword>
<dbReference type="Gene3D" id="2.60.120.260">
    <property type="entry name" value="Galactose-binding domain-like"/>
    <property type="match status" value="1"/>
</dbReference>
<evidence type="ECO:0000259" key="6">
    <source>
        <dbReference type="Pfam" id="PF02836"/>
    </source>
</evidence>
<dbReference type="InterPro" id="IPR040605">
    <property type="entry name" value="Glyco_hydro2_dom5"/>
</dbReference>
<evidence type="ECO:0000313" key="10">
    <source>
        <dbReference type="EMBL" id="MBB5685975.1"/>
    </source>
</evidence>
<dbReference type="Gene3D" id="2.60.40.10">
    <property type="entry name" value="Immunoglobulins"/>
    <property type="match status" value="3"/>
</dbReference>
<evidence type="ECO:0000256" key="4">
    <source>
        <dbReference type="SAM" id="SignalP"/>
    </source>
</evidence>
<dbReference type="EC" id="3.2.1.23" evidence="10"/>
<feature type="chain" id="PRO_5030848768" evidence="4">
    <location>
        <begin position="36"/>
        <end position="833"/>
    </location>
</feature>
<dbReference type="SUPFAM" id="SSF51445">
    <property type="entry name" value="(Trans)glycosidases"/>
    <property type="match status" value="1"/>
</dbReference>
<feature type="domain" description="DUF4982" evidence="8">
    <location>
        <begin position="655"/>
        <end position="713"/>
    </location>
</feature>
<keyword evidence="11" id="KW-1185">Reference proteome</keyword>
<dbReference type="Pfam" id="PF18565">
    <property type="entry name" value="Glyco_hydro2_C5"/>
    <property type="match status" value="1"/>
</dbReference>
<feature type="domain" description="Glycoside hydrolase family 2" evidence="9">
    <location>
        <begin position="727"/>
        <end position="825"/>
    </location>
</feature>
<dbReference type="InterPro" id="IPR008979">
    <property type="entry name" value="Galactose-bd-like_sf"/>
</dbReference>
<dbReference type="GO" id="GO:0005975">
    <property type="term" value="P:carbohydrate metabolic process"/>
    <property type="evidence" value="ECO:0007669"/>
    <property type="project" value="InterPro"/>
</dbReference>
<dbReference type="InterPro" id="IPR006103">
    <property type="entry name" value="Glyco_hydro_2_cat"/>
</dbReference>
<dbReference type="GO" id="GO:0004565">
    <property type="term" value="F:beta-galactosidase activity"/>
    <property type="evidence" value="ECO:0007669"/>
    <property type="project" value="UniProtKB-EC"/>
</dbReference>
<protein>
    <submittedName>
        <fullName evidence="10">Beta-galactosidase</fullName>
        <ecNumber evidence="10">3.2.1.23</ecNumber>
    </submittedName>
</protein>
<dbReference type="PANTHER" id="PTHR42732">
    <property type="entry name" value="BETA-GALACTOSIDASE"/>
    <property type="match status" value="1"/>
</dbReference>
<dbReference type="Pfam" id="PF16355">
    <property type="entry name" value="DUF4982"/>
    <property type="match status" value="1"/>
</dbReference>
<evidence type="ECO:0000259" key="9">
    <source>
        <dbReference type="Pfam" id="PF18565"/>
    </source>
</evidence>
<dbReference type="InterPro" id="IPR051913">
    <property type="entry name" value="GH2_Domain-Containing"/>
</dbReference>
<evidence type="ECO:0000256" key="2">
    <source>
        <dbReference type="ARBA" id="ARBA00022801"/>
    </source>
</evidence>
<accession>A0A7W9AHV0</accession>
<evidence type="ECO:0000313" key="11">
    <source>
        <dbReference type="Proteomes" id="UP000549617"/>
    </source>
</evidence>
<dbReference type="RefSeq" id="WP_184017906.1">
    <property type="nucleotide sequence ID" value="NZ_JACIJC010000003.1"/>
</dbReference>
<organism evidence="10 11">
    <name type="scientific">Sphingobium boeckii</name>
    <dbReference type="NCBI Taxonomy" id="1082345"/>
    <lineage>
        <taxon>Bacteria</taxon>
        <taxon>Pseudomonadati</taxon>
        <taxon>Pseudomonadota</taxon>
        <taxon>Alphaproteobacteria</taxon>
        <taxon>Sphingomonadales</taxon>
        <taxon>Sphingomonadaceae</taxon>
        <taxon>Sphingobium</taxon>
    </lineage>
</organism>
<feature type="domain" description="Glycoside hydrolase family 2 immunoglobulin-like beta-sandwich" evidence="5">
    <location>
        <begin position="229"/>
        <end position="316"/>
    </location>
</feature>
<dbReference type="EMBL" id="JACIJC010000003">
    <property type="protein sequence ID" value="MBB5685975.1"/>
    <property type="molecule type" value="Genomic_DNA"/>
</dbReference>
<dbReference type="Pfam" id="PF00703">
    <property type="entry name" value="Glyco_hydro_2"/>
    <property type="match status" value="1"/>
</dbReference>
<dbReference type="Pfam" id="PF02836">
    <property type="entry name" value="Glyco_hydro_2_C"/>
    <property type="match status" value="1"/>
</dbReference>
<dbReference type="InterPro" id="IPR036156">
    <property type="entry name" value="Beta-gal/glucu_dom_sf"/>
</dbReference>
<dbReference type="Proteomes" id="UP000549617">
    <property type="component" value="Unassembled WGS sequence"/>
</dbReference>
<dbReference type="InterPro" id="IPR032311">
    <property type="entry name" value="DUF4982"/>
</dbReference>